<dbReference type="GO" id="GO:0016791">
    <property type="term" value="F:phosphatase activity"/>
    <property type="evidence" value="ECO:0007669"/>
    <property type="project" value="TreeGrafter"/>
</dbReference>
<dbReference type="InterPro" id="IPR029052">
    <property type="entry name" value="Metallo-depent_PP-like"/>
</dbReference>
<gene>
    <name evidence="2" type="ORF">JFN93_04990</name>
</gene>
<feature type="domain" description="Serine/threonine specific protein phosphatases" evidence="1">
    <location>
        <begin position="66"/>
        <end position="71"/>
    </location>
</feature>
<dbReference type="GO" id="GO:0005737">
    <property type="term" value="C:cytoplasm"/>
    <property type="evidence" value="ECO:0007669"/>
    <property type="project" value="TreeGrafter"/>
</dbReference>
<sequence>MQKRTIAIADIHGCSKAFLSLLSKFGLNRSDTLFLLGDYLDRGPDPKGVIETVLQLSRDGYDIRPLRGNHEQMFLDALVWEDRSLWLSNGGIATLLSYGVTDPGQIPEEHLGFIESLPLFAMTSTHVFVHAGLDLTLDDPFGAEGTEAMLWARETFGSLTKLGGRTLVTGHTPMDLERIRSSLGTWHIELDNGCVFNGGNVRRGRLVAAVLETGQLFLQKCPG</sequence>
<proteinExistence type="predicted"/>
<accession>A0A8J7JBS7</accession>
<dbReference type="Pfam" id="PF00149">
    <property type="entry name" value="Metallophos"/>
    <property type="match status" value="1"/>
</dbReference>
<dbReference type="PANTHER" id="PTHR42850">
    <property type="entry name" value="METALLOPHOSPHOESTERASE"/>
    <property type="match status" value="1"/>
</dbReference>
<dbReference type="CDD" id="cd00144">
    <property type="entry name" value="MPP_PPP_family"/>
    <property type="match status" value="1"/>
</dbReference>
<dbReference type="InterPro" id="IPR050126">
    <property type="entry name" value="Ap4A_hydrolase"/>
</dbReference>
<name>A0A8J7JBS7_9BACT</name>
<dbReference type="Gene3D" id="3.60.21.10">
    <property type="match status" value="1"/>
</dbReference>
<dbReference type="Proteomes" id="UP000636888">
    <property type="component" value="Unassembled WGS sequence"/>
</dbReference>
<dbReference type="RefSeq" id="WP_199382894.1">
    <property type="nucleotide sequence ID" value="NZ_JAEMHM010000003.1"/>
</dbReference>
<dbReference type="GO" id="GO:0008803">
    <property type="term" value="F:bis(5'-nucleosyl)-tetraphosphatase (symmetrical) activity"/>
    <property type="evidence" value="ECO:0007669"/>
    <property type="project" value="TreeGrafter"/>
</dbReference>
<evidence type="ECO:0000313" key="2">
    <source>
        <dbReference type="EMBL" id="MBJ6724058.1"/>
    </source>
</evidence>
<protein>
    <submittedName>
        <fullName evidence="2">Serine/threonine protein phosphatase</fullName>
    </submittedName>
</protein>
<reference evidence="2" key="1">
    <citation type="submission" date="2020-12" db="EMBL/GenBank/DDBJ databases">
        <title>Geomonas sp. Red875, isolated from river sediment.</title>
        <authorList>
            <person name="Xu Z."/>
            <person name="Zhang Z."/>
            <person name="Masuda Y."/>
            <person name="Itoh H."/>
            <person name="Senoo K."/>
        </authorList>
    </citation>
    <scope>NUCLEOTIDE SEQUENCE</scope>
    <source>
        <strain evidence="2">Red875</strain>
    </source>
</reference>
<dbReference type="AlphaFoldDB" id="A0A8J7JBS7"/>
<dbReference type="SUPFAM" id="SSF56300">
    <property type="entry name" value="Metallo-dependent phosphatases"/>
    <property type="match status" value="1"/>
</dbReference>
<evidence type="ECO:0000259" key="1">
    <source>
        <dbReference type="PROSITE" id="PS00125"/>
    </source>
</evidence>
<evidence type="ECO:0000313" key="3">
    <source>
        <dbReference type="Proteomes" id="UP000636888"/>
    </source>
</evidence>
<dbReference type="EMBL" id="JAEMHM010000003">
    <property type="protein sequence ID" value="MBJ6724058.1"/>
    <property type="molecule type" value="Genomic_DNA"/>
</dbReference>
<dbReference type="InterPro" id="IPR004843">
    <property type="entry name" value="Calcineurin-like_PHP"/>
</dbReference>
<dbReference type="PANTHER" id="PTHR42850:SF4">
    <property type="entry name" value="ZINC-DEPENDENT ENDOPOLYPHOSPHATASE"/>
    <property type="match status" value="1"/>
</dbReference>
<comment type="caution">
    <text evidence="2">The sequence shown here is derived from an EMBL/GenBank/DDBJ whole genome shotgun (WGS) entry which is preliminary data.</text>
</comment>
<dbReference type="InterPro" id="IPR006186">
    <property type="entry name" value="Ser/Thr-sp_prot-phosphatase"/>
</dbReference>
<dbReference type="PROSITE" id="PS00125">
    <property type="entry name" value="SER_THR_PHOSPHATASE"/>
    <property type="match status" value="1"/>
</dbReference>
<dbReference type="GO" id="GO:0110154">
    <property type="term" value="P:RNA decapping"/>
    <property type="evidence" value="ECO:0007669"/>
    <property type="project" value="TreeGrafter"/>
</dbReference>
<organism evidence="2 3">
    <name type="scientific">Geomesophilobacter sediminis</name>
    <dbReference type="NCBI Taxonomy" id="2798584"/>
    <lineage>
        <taxon>Bacteria</taxon>
        <taxon>Pseudomonadati</taxon>
        <taxon>Thermodesulfobacteriota</taxon>
        <taxon>Desulfuromonadia</taxon>
        <taxon>Geobacterales</taxon>
        <taxon>Geobacteraceae</taxon>
        <taxon>Geomesophilobacter</taxon>
    </lineage>
</organism>
<keyword evidence="3" id="KW-1185">Reference proteome</keyword>